<protein>
    <submittedName>
        <fullName evidence="4">Uncharacterized protein</fullName>
    </submittedName>
</protein>
<dbReference type="SUPFAM" id="SSF103506">
    <property type="entry name" value="Mitochondrial carrier"/>
    <property type="match status" value="1"/>
</dbReference>
<dbReference type="RefSeq" id="XP_004334396.1">
    <property type="nucleotide sequence ID" value="XM_004334348.1"/>
</dbReference>
<dbReference type="AlphaFoldDB" id="L8GHZ4"/>
<reference evidence="4 5" key="1">
    <citation type="journal article" date="2013" name="Genome Biol.">
        <title>Genome of Acanthamoeba castellanii highlights extensive lateral gene transfer and early evolution of tyrosine kinase signaling.</title>
        <authorList>
            <person name="Clarke M."/>
            <person name="Lohan A.J."/>
            <person name="Liu B."/>
            <person name="Lagkouvardos I."/>
            <person name="Roy S."/>
            <person name="Zafar N."/>
            <person name="Bertelli C."/>
            <person name="Schilde C."/>
            <person name="Kianianmomeni A."/>
            <person name="Burglin T.R."/>
            <person name="Frech C."/>
            <person name="Turcotte B."/>
            <person name="Kopec K.O."/>
            <person name="Synnott J.M."/>
            <person name="Choo C."/>
            <person name="Paponov I."/>
            <person name="Finkler A."/>
            <person name="Soon Heng Tan C."/>
            <person name="Hutchins A.P."/>
            <person name="Weinmeier T."/>
            <person name="Rattei T."/>
            <person name="Chu J.S."/>
            <person name="Gimenez G."/>
            <person name="Irimia M."/>
            <person name="Rigden D.J."/>
            <person name="Fitzpatrick D.A."/>
            <person name="Lorenzo-Morales J."/>
            <person name="Bateman A."/>
            <person name="Chiu C.H."/>
            <person name="Tang P."/>
            <person name="Hegemann P."/>
            <person name="Fromm H."/>
            <person name="Raoult D."/>
            <person name="Greub G."/>
            <person name="Miranda-Saavedra D."/>
            <person name="Chen N."/>
            <person name="Nash P."/>
            <person name="Ginger M.L."/>
            <person name="Horn M."/>
            <person name="Schaap P."/>
            <person name="Caler L."/>
            <person name="Loftus B."/>
        </authorList>
    </citation>
    <scope>NUCLEOTIDE SEQUENCE [LARGE SCALE GENOMIC DNA]</scope>
    <source>
        <strain evidence="4 5">Neff</strain>
    </source>
</reference>
<comment type="subcellular location">
    <subcellularLocation>
        <location evidence="1">Membrane</location>
        <topology evidence="1">Multi-pass membrane protein</topology>
    </subcellularLocation>
</comment>
<accession>L8GHZ4</accession>
<dbReference type="VEuPathDB" id="AmoebaDB:ACA1_374510"/>
<dbReference type="Gene3D" id="1.50.40.10">
    <property type="entry name" value="Mitochondrial carrier domain"/>
    <property type="match status" value="1"/>
</dbReference>
<dbReference type="KEGG" id="acan:ACA1_374510"/>
<gene>
    <name evidence="4" type="ORF">ACA1_374510</name>
</gene>
<name>L8GHZ4_ACACF</name>
<sequence>MSMCSSTKSGRKSSVLGTTRDIWRRDGVRGFLHGNLSACVRTAVYSGVKLATWTSLRLFLEDTTGQV</sequence>
<dbReference type="InterPro" id="IPR023395">
    <property type="entry name" value="MCP_dom_sf"/>
</dbReference>
<proteinExistence type="predicted"/>
<keyword evidence="5" id="KW-1185">Reference proteome</keyword>
<dbReference type="OrthoDB" id="1924968at2759"/>
<evidence type="ECO:0000313" key="5">
    <source>
        <dbReference type="Proteomes" id="UP000011083"/>
    </source>
</evidence>
<dbReference type="EMBL" id="KB008119">
    <property type="protein sequence ID" value="ELR12383.1"/>
    <property type="molecule type" value="Genomic_DNA"/>
</dbReference>
<organism evidence="4 5">
    <name type="scientific">Acanthamoeba castellanii (strain ATCC 30010 / Neff)</name>
    <dbReference type="NCBI Taxonomy" id="1257118"/>
    <lineage>
        <taxon>Eukaryota</taxon>
        <taxon>Amoebozoa</taxon>
        <taxon>Discosea</taxon>
        <taxon>Longamoebia</taxon>
        <taxon>Centramoebida</taxon>
        <taxon>Acanthamoebidae</taxon>
        <taxon>Acanthamoeba</taxon>
    </lineage>
</organism>
<keyword evidence="2" id="KW-0812">Transmembrane</keyword>
<dbReference type="GeneID" id="14912763"/>
<evidence type="ECO:0000256" key="2">
    <source>
        <dbReference type="ARBA" id="ARBA00022692"/>
    </source>
</evidence>
<evidence type="ECO:0000313" key="4">
    <source>
        <dbReference type="EMBL" id="ELR12383.1"/>
    </source>
</evidence>
<dbReference type="Proteomes" id="UP000011083">
    <property type="component" value="Unassembled WGS sequence"/>
</dbReference>
<evidence type="ECO:0000256" key="1">
    <source>
        <dbReference type="ARBA" id="ARBA00004141"/>
    </source>
</evidence>
<dbReference type="Pfam" id="PF00153">
    <property type="entry name" value="Mito_carr"/>
    <property type="match status" value="1"/>
</dbReference>
<keyword evidence="3" id="KW-0472">Membrane</keyword>
<dbReference type="GO" id="GO:0016020">
    <property type="term" value="C:membrane"/>
    <property type="evidence" value="ECO:0007669"/>
    <property type="project" value="UniProtKB-SubCell"/>
</dbReference>
<evidence type="ECO:0000256" key="3">
    <source>
        <dbReference type="ARBA" id="ARBA00023136"/>
    </source>
</evidence>
<dbReference type="InterPro" id="IPR018108">
    <property type="entry name" value="MCP_transmembrane"/>
</dbReference>